<dbReference type="Proteomes" id="UP001526225">
    <property type="component" value="Unassembled WGS sequence"/>
</dbReference>
<feature type="domain" description="Tail spike" evidence="1">
    <location>
        <begin position="91"/>
        <end position="324"/>
    </location>
</feature>
<reference evidence="3 4" key="1">
    <citation type="submission" date="2022-10" db="EMBL/GenBank/DDBJ databases">
        <title>Weissella fermenti sp. nov., isolated from fermented cabbage.</title>
        <authorList>
            <person name="Lee J.K."/>
            <person name="Baek J.H."/>
            <person name="Choi D.G."/>
            <person name="Kim J.M."/>
            <person name="Jeon C.O."/>
        </authorList>
    </citation>
    <scope>NUCLEOTIDE SEQUENCE [LARGE SCALE GENOMIC DNA]</scope>
    <source>
        <strain evidence="3 4">KACC 18534</strain>
    </source>
</reference>
<gene>
    <name evidence="3" type="ORF">OIT44_02795</name>
</gene>
<proteinExistence type="predicted"/>
<protein>
    <submittedName>
        <fullName evidence="3">Phage tail protein</fullName>
    </submittedName>
</protein>
<evidence type="ECO:0000313" key="4">
    <source>
        <dbReference type="Proteomes" id="UP001526225"/>
    </source>
</evidence>
<feature type="domain" description="Prophage endopeptidase tail N-terminal" evidence="2">
    <location>
        <begin position="5"/>
        <end position="87"/>
    </location>
</feature>
<dbReference type="InterPro" id="IPR044051">
    <property type="entry name" value="Prophage_tail_N"/>
</dbReference>
<evidence type="ECO:0000313" key="3">
    <source>
        <dbReference type="EMBL" id="MCW0952999.1"/>
    </source>
</evidence>
<organism evidence="3 4">
    <name type="scientific">Weissella ceti</name>
    <dbReference type="NCBI Taxonomy" id="759620"/>
    <lineage>
        <taxon>Bacteria</taxon>
        <taxon>Bacillati</taxon>
        <taxon>Bacillota</taxon>
        <taxon>Bacilli</taxon>
        <taxon>Lactobacillales</taxon>
        <taxon>Lactobacillaceae</taxon>
        <taxon>Weissella</taxon>
    </lineage>
</organism>
<evidence type="ECO:0000259" key="2">
    <source>
        <dbReference type="Pfam" id="PF18994"/>
    </source>
</evidence>
<dbReference type="Pfam" id="PF18994">
    <property type="entry name" value="Prophage_tailD1"/>
    <property type="match status" value="1"/>
</dbReference>
<dbReference type="RefSeq" id="WP_213408346.1">
    <property type="nucleotide sequence ID" value="NZ_CP074441.1"/>
</dbReference>
<dbReference type="Pfam" id="PF06605">
    <property type="entry name" value="Prophage_tail"/>
    <property type="match status" value="1"/>
</dbReference>
<keyword evidence="4" id="KW-1185">Reference proteome</keyword>
<dbReference type="InterPro" id="IPR010572">
    <property type="entry name" value="Tail_dom"/>
</dbReference>
<dbReference type="EMBL" id="JAOZFE010000002">
    <property type="protein sequence ID" value="MCW0952999.1"/>
    <property type="molecule type" value="Genomic_DNA"/>
</dbReference>
<comment type="caution">
    <text evidence="3">The sequence shown here is derived from an EMBL/GenBank/DDBJ whole genome shotgun (WGS) entry which is preliminary data.</text>
</comment>
<accession>A0ABT3E3L1</accession>
<dbReference type="Gene3D" id="6.20.110.10">
    <property type="match status" value="1"/>
</dbReference>
<evidence type="ECO:0000259" key="1">
    <source>
        <dbReference type="Pfam" id="PF06605"/>
    </source>
</evidence>
<sequence length="361" mass="41551">MDKVTVQDRATNQELLLDCIDHDTFRSHWEKNSVYELTFDCVDTGSLSFGLLGADNYIRYGGQTYVIKMMTDTSTGYHRRISITARHIFFELNQRMQPKTKKGDVNFTLDQALSFLFDTVGDGYTYKLHGNFNSNKKLTDFGNTDIVSGLSMLANEFNVYCVYPDNKTVGVYTEAAWIKKTNKSIQYLHNAENMKLDWETENIVNQVYVISTDDKPKFKPFYVRDNESIKRWGIKEKDRLEVGKDGKESAEKQAKRKLVTQPSVSIDVELTSGVNDVYPGEEWTVVNSQQMLSTPVQIVSIEKAPLVSDAIKITLNNKRRNFLDSDKARKRELIELKKETQNTQNNIPNIWVDGFVKREKK</sequence>
<name>A0ABT3E3L1_9LACO</name>
<dbReference type="Gene3D" id="3.55.50.40">
    <property type="match status" value="1"/>
</dbReference>